<organism evidence="1 2">
    <name type="scientific">Streptomyces varsoviensis</name>
    <dbReference type="NCBI Taxonomy" id="67373"/>
    <lineage>
        <taxon>Bacteria</taxon>
        <taxon>Bacillati</taxon>
        <taxon>Actinomycetota</taxon>
        <taxon>Actinomycetes</taxon>
        <taxon>Kitasatosporales</taxon>
        <taxon>Streptomycetaceae</taxon>
        <taxon>Streptomyces</taxon>
    </lineage>
</organism>
<evidence type="ECO:0000313" key="1">
    <source>
        <dbReference type="EMBL" id="KOG88856.1"/>
    </source>
</evidence>
<sequence>MPAGPQKYPGASTAQWWQSRWGGDPMEVNTVVWHSTEGTGLPDYAGGSVAPNFTALPDFDAQRLNWHQHFDFDTSSRALANKPGGVETNTLNVCQVEIVGTCDPAAHGKWTVRHLYTPELPDWALRDLAAFARWAHDQHGVPLASGVTFKAYPGSYGANGVRMGAAKWNAFRGHCGHQHVPENDHGDPGLLPMAAILARAGEATGAP</sequence>
<keyword evidence="2" id="KW-1185">Reference proteome</keyword>
<name>A0ABR5J6W1_9ACTN</name>
<dbReference type="Proteomes" id="UP000037020">
    <property type="component" value="Unassembled WGS sequence"/>
</dbReference>
<dbReference type="EMBL" id="LGUT01001481">
    <property type="protein sequence ID" value="KOG88856.1"/>
    <property type="molecule type" value="Genomic_DNA"/>
</dbReference>
<comment type="caution">
    <text evidence="1">The sequence shown here is derived from an EMBL/GenBank/DDBJ whole genome shotgun (WGS) entry which is preliminary data.</text>
</comment>
<accession>A0ABR5J6W1</accession>
<reference evidence="1 2" key="1">
    <citation type="submission" date="2015-07" db="EMBL/GenBank/DDBJ databases">
        <authorList>
            <person name="Ju K.-S."/>
            <person name="Doroghazi J.R."/>
            <person name="Metcalf W.W."/>
        </authorList>
    </citation>
    <scope>NUCLEOTIDE SEQUENCE [LARGE SCALE GENOMIC DNA]</scope>
    <source>
        <strain evidence="1 2">NRRL B-3589</strain>
    </source>
</reference>
<proteinExistence type="predicted"/>
<evidence type="ECO:0008006" key="3">
    <source>
        <dbReference type="Google" id="ProtNLM"/>
    </source>
</evidence>
<evidence type="ECO:0000313" key="2">
    <source>
        <dbReference type="Proteomes" id="UP000037020"/>
    </source>
</evidence>
<gene>
    <name evidence="1" type="ORF">ADK38_17470</name>
</gene>
<dbReference type="RefSeq" id="WP_048831549.1">
    <property type="nucleotide sequence ID" value="NZ_JBIRHZ010000007.1"/>
</dbReference>
<protein>
    <recommendedName>
        <fullName evidence="3">N-acetylmuramoyl-L-alanine amidase domain-containing protein</fullName>
    </recommendedName>
</protein>